<dbReference type="SMART" id="SM00875">
    <property type="entry name" value="BACK"/>
    <property type="match status" value="1"/>
</dbReference>
<dbReference type="Pfam" id="PF07707">
    <property type="entry name" value="BACK"/>
    <property type="match status" value="1"/>
</dbReference>
<dbReference type="Gene3D" id="3.30.710.10">
    <property type="entry name" value="Potassium Channel Kv1.1, Chain A"/>
    <property type="match status" value="1"/>
</dbReference>
<dbReference type="Proteomes" id="UP000789572">
    <property type="component" value="Unassembled WGS sequence"/>
</dbReference>
<dbReference type="SUPFAM" id="SSF54695">
    <property type="entry name" value="POZ domain"/>
    <property type="match status" value="1"/>
</dbReference>
<name>A0A9N8WM65_9GLOM</name>
<evidence type="ECO:0000259" key="1">
    <source>
        <dbReference type="PROSITE" id="PS50097"/>
    </source>
</evidence>
<evidence type="ECO:0000313" key="4">
    <source>
        <dbReference type="Proteomes" id="UP000789572"/>
    </source>
</evidence>
<dbReference type="SMART" id="SM00584">
    <property type="entry name" value="TLDc"/>
    <property type="match status" value="1"/>
</dbReference>
<dbReference type="InterPro" id="IPR011705">
    <property type="entry name" value="BACK"/>
</dbReference>
<dbReference type="InterPro" id="IPR051481">
    <property type="entry name" value="BTB-POZ/Galectin-3-binding"/>
</dbReference>
<reference evidence="3" key="1">
    <citation type="submission" date="2021-06" db="EMBL/GenBank/DDBJ databases">
        <authorList>
            <person name="Kallberg Y."/>
            <person name="Tangrot J."/>
            <person name="Rosling A."/>
        </authorList>
    </citation>
    <scope>NUCLEOTIDE SEQUENCE</scope>
    <source>
        <strain evidence="3">IA702</strain>
    </source>
</reference>
<dbReference type="EMBL" id="CAJVPJ010000180">
    <property type="protein sequence ID" value="CAG8491358.1"/>
    <property type="molecule type" value="Genomic_DNA"/>
</dbReference>
<keyword evidence="4" id="KW-1185">Reference proteome</keyword>
<protein>
    <submittedName>
        <fullName evidence="3">8338_t:CDS:1</fullName>
    </submittedName>
</protein>
<feature type="domain" description="BTB" evidence="1">
    <location>
        <begin position="26"/>
        <end position="99"/>
    </location>
</feature>
<dbReference type="AlphaFoldDB" id="A0A9N8WM65"/>
<accession>A0A9N8WM65</accession>
<dbReference type="SMART" id="SM00225">
    <property type="entry name" value="BTB"/>
    <property type="match status" value="1"/>
</dbReference>
<comment type="caution">
    <text evidence="3">The sequence shown here is derived from an EMBL/GenBank/DDBJ whole genome shotgun (WGS) entry which is preliminary data.</text>
</comment>
<organism evidence="3 4">
    <name type="scientific">Paraglomus occultum</name>
    <dbReference type="NCBI Taxonomy" id="144539"/>
    <lineage>
        <taxon>Eukaryota</taxon>
        <taxon>Fungi</taxon>
        <taxon>Fungi incertae sedis</taxon>
        <taxon>Mucoromycota</taxon>
        <taxon>Glomeromycotina</taxon>
        <taxon>Glomeromycetes</taxon>
        <taxon>Paraglomerales</taxon>
        <taxon>Paraglomeraceae</taxon>
        <taxon>Paraglomus</taxon>
    </lineage>
</organism>
<feature type="domain" description="TLDc" evidence="2">
    <location>
        <begin position="297"/>
        <end position="465"/>
    </location>
</feature>
<dbReference type="InterPro" id="IPR011333">
    <property type="entry name" value="SKP1/BTB/POZ_sf"/>
</dbReference>
<dbReference type="InterPro" id="IPR000210">
    <property type="entry name" value="BTB/POZ_dom"/>
</dbReference>
<proteinExistence type="predicted"/>
<evidence type="ECO:0000259" key="2">
    <source>
        <dbReference type="PROSITE" id="PS51886"/>
    </source>
</evidence>
<dbReference type="PROSITE" id="PS50097">
    <property type="entry name" value="BTB"/>
    <property type="match status" value="1"/>
</dbReference>
<dbReference type="PROSITE" id="PS51886">
    <property type="entry name" value="TLDC"/>
    <property type="match status" value="1"/>
</dbReference>
<dbReference type="Pfam" id="PF00651">
    <property type="entry name" value="BTB"/>
    <property type="match status" value="1"/>
</dbReference>
<gene>
    <name evidence="3" type="ORF">POCULU_LOCUS2091</name>
</gene>
<dbReference type="PANTHER" id="PTHR24410">
    <property type="entry name" value="HL07962P-RELATED"/>
    <property type="match status" value="1"/>
</dbReference>
<dbReference type="OrthoDB" id="298084at2759"/>
<dbReference type="InterPro" id="IPR006571">
    <property type="entry name" value="TLDc_dom"/>
</dbReference>
<evidence type="ECO:0000313" key="3">
    <source>
        <dbReference type="EMBL" id="CAG8491358.1"/>
    </source>
</evidence>
<dbReference type="Pfam" id="PF07534">
    <property type="entry name" value="TLD"/>
    <property type="match status" value="1"/>
</dbReference>
<dbReference type="Gene3D" id="1.25.40.420">
    <property type="match status" value="1"/>
</dbReference>
<dbReference type="PANTHER" id="PTHR24410:SF23">
    <property type="entry name" value="BTB DOMAIN-CONTAINING PROTEIN-RELATED"/>
    <property type="match status" value="1"/>
</dbReference>
<sequence>MCAKPSDLLNDLSNDFSQLLDSKESCDVTIFAGEEPDMKELKAHSLILRIRCPHFKALLSNERSSTDGKNSVIIKQTIAPAVFELILRYIYTGAIDLDGQDGPSILKILVAAEELDLNRLINYIQNFLIEEKTQWLQEDPVQILDLVFQHPACKSLRDYCLQAICQTPELIFNSENFLSIDESMLILLLTRDDLAMDEIDVYEHLMKWGIAQNSQLTSDISKWTSGDYAILEATVHQLIPLVRWFQIPPADFSRKVRPYKKILPEALYEDILSYHLDSECHIESTVLQPRVPFFDSTTITSNIVALLATWIDCKSKDASYKLQKNPYDFKVIFRASRDGFNHTTFHRRCDNKGPSILVVKLAKSSMLIGGYNPLDWGLYGFQQSRTSFLFMLDKDKDLDSATISRVINPGTEAICCEATKGPTFGSGPDFAINNDKTWASISKSYPSIFDNVKGTIEDYEVFTVCKKSERHVNSSTLRSPTAESPTNGRGTKKLTKFWRLQ</sequence>